<keyword evidence="4" id="KW-0349">Heme</keyword>
<name>A0A095A0V5_SCHHA</name>
<dbReference type="PANTHER" id="PTHR28657">
    <property type="entry name" value="INDOLEAMINE 2,3-DIOXYGENASE"/>
    <property type="match status" value="1"/>
</dbReference>
<dbReference type="SUPFAM" id="SSF140959">
    <property type="entry name" value="Indolic compounds 2,3-dioxygenase-like"/>
    <property type="match status" value="1"/>
</dbReference>
<accession>A0A095A0V5</accession>
<keyword evidence="3 4" id="KW-0408">Iron</keyword>
<dbReference type="EMBL" id="KL251455">
    <property type="protein sequence ID" value="KGB40407.1"/>
    <property type="molecule type" value="Genomic_DNA"/>
</dbReference>
<dbReference type="GO" id="GO:0034354">
    <property type="term" value="P:'de novo' NAD+ biosynthetic process from L-tryptophan"/>
    <property type="evidence" value="ECO:0007669"/>
    <property type="project" value="TreeGrafter"/>
</dbReference>
<dbReference type="GO" id="GO:0020037">
    <property type="term" value="F:heme binding"/>
    <property type="evidence" value="ECO:0007669"/>
    <property type="project" value="InterPro"/>
</dbReference>
<evidence type="ECO:0000256" key="4">
    <source>
        <dbReference type="PIRSR" id="PIRSR600898-1"/>
    </source>
</evidence>
<sequence>MNSLESYCLSFKTGAIVENPMKTLPSKWKAWNTLIDRLPELSRNRSLRKEVESLPLLDLDGLDNHKELRLAHKILAFITSVYVWQDGEGGETESLPVQIAKPLLQVSDRLGIQPILTNEDLVISNCIPSTLPTEEQSLSFLQSIHKPTYHGSWEAFITLSAECELFFAPILLEIMNAIKAQDPLNEDAITECLENIVKAFVQFRNALKNFYEDEKFFRNMQTYMIKEHRQFLQDLAMHSRIRCIVAESKSSRMRTAYNQCLQSLWNFRNAHISLVKRFIIQPSQSADARIKQLDIKGTGGQYINEFNHEFKPYQESIVVCMRNNSYSVDFNELLCIFIHRLPEIECCNWPAECAMGTR</sequence>
<reference evidence="5" key="1">
    <citation type="journal article" date="2012" name="Nat. Genet.">
        <title>Whole-genome sequence of Schistosoma haematobium.</title>
        <authorList>
            <person name="Young N.D."/>
            <person name="Jex A.R."/>
            <person name="Li B."/>
            <person name="Liu S."/>
            <person name="Yang L."/>
            <person name="Xiong Z."/>
            <person name="Li Y."/>
            <person name="Cantacessi C."/>
            <person name="Hall R.S."/>
            <person name="Xu X."/>
            <person name="Chen F."/>
            <person name="Wu X."/>
            <person name="Zerlotini A."/>
            <person name="Oliveira G."/>
            <person name="Hofmann A."/>
            <person name="Zhang G."/>
            <person name="Fang X."/>
            <person name="Kang Y."/>
            <person name="Campbell B.E."/>
            <person name="Loukas A."/>
            <person name="Ranganathan S."/>
            <person name="Rollinson D."/>
            <person name="Rinaldi G."/>
            <person name="Brindley P.J."/>
            <person name="Yang H."/>
            <person name="Wang J."/>
            <person name="Wang J."/>
            <person name="Gasser R.B."/>
        </authorList>
    </citation>
    <scope>NUCLEOTIDE SEQUENCE [LARGE SCALE GENOMIC DNA]</scope>
</reference>
<gene>
    <name evidence="5" type="ORF">MS3_08874</name>
</gene>
<dbReference type="AlphaFoldDB" id="A0A095A0V5"/>
<evidence type="ECO:0000256" key="2">
    <source>
        <dbReference type="ARBA" id="ARBA00022723"/>
    </source>
</evidence>
<evidence type="ECO:0000313" key="5">
    <source>
        <dbReference type="EMBL" id="KGB40407.1"/>
    </source>
</evidence>
<protein>
    <submittedName>
        <fullName evidence="5">Myoglobin</fullName>
    </submittedName>
</protein>
<comment type="similarity">
    <text evidence="1">Belongs to the indoleamine 2,3-dioxygenase family.</text>
</comment>
<dbReference type="GO" id="GO:0019441">
    <property type="term" value="P:L-tryptophan catabolic process to kynurenine"/>
    <property type="evidence" value="ECO:0007669"/>
    <property type="project" value="InterPro"/>
</dbReference>
<keyword evidence="2 4" id="KW-0479">Metal-binding</keyword>
<dbReference type="InterPro" id="IPR000898">
    <property type="entry name" value="Indolamine_dOase"/>
</dbReference>
<dbReference type="GO" id="GO:0033754">
    <property type="term" value="F:indoleamine 2,3-dioxygenase activity"/>
    <property type="evidence" value="ECO:0007669"/>
    <property type="project" value="TreeGrafter"/>
</dbReference>
<dbReference type="Pfam" id="PF01231">
    <property type="entry name" value="IDO"/>
    <property type="match status" value="2"/>
</dbReference>
<feature type="binding site" description="proximal binding residue" evidence="4">
    <location>
        <position position="271"/>
    </location>
    <ligand>
        <name>heme b</name>
        <dbReference type="ChEBI" id="CHEBI:60344"/>
    </ligand>
    <ligandPart>
        <name>Fe</name>
        <dbReference type="ChEBI" id="CHEBI:18248"/>
    </ligandPart>
</feature>
<dbReference type="STRING" id="6185.A0A095A0V5"/>
<organism evidence="5">
    <name type="scientific">Schistosoma haematobium</name>
    <name type="common">Blood fluke</name>
    <dbReference type="NCBI Taxonomy" id="6185"/>
    <lineage>
        <taxon>Eukaryota</taxon>
        <taxon>Metazoa</taxon>
        <taxon>Spiralia</taxon>
        <taxon>Lophotrochozoa</taxon>
        <taxon>Platyhelminthes</taxon>
        <taxon>Trematoda</taxon>
        <taxon>Digenea</taxon>
        <taxon>Strigeidida</taxon>
        <taxon>Schistosomatoidea</taxon>
        <taxon>Schistosomatidae</taxon>
        <taxon>Schistosoma</taxon>
    </lineage>
</organism>
<dbReference type="InterPro" id="IPR037217">
    <property type="entry name" value="Trp/Indoleamine_2_3_dOase-like"/>
</dbReference>
<dbReference type="GO" id="GO:0046872">
    <property type="term" value="F:metal ion binding"/>
    <property type="evidence" value="ECO:0007669"/>
    <property type="project" value="UniProtKB-KW"/>
</dbReference>
<evidence type="ECO:0000256" key="1">
    <source>
        <dbReference type="ARBA" id="ARBA00007119"/>
    </source>
</evidence>
<evidence type="ECO:0000256" key="3">
    <source>
        <dbReference type="ARBA" id="ARBA00023004"/>
    </source>
</evidence>
<proteinExistence type="inferred from homology"/>
<dbReference type="PANTHER" id="PTHR28657:SF5">
    <property type="entry name" value="INDOLEAMINE 2,3-DIOXYGENASE"/>
    <property type="match status" value="1"/>
</dbReference>
<dbReference type="Gene3D" id="1.20.58.480">
    <property type="match status" value="1"/>
</dbReference>
<dbReference type="GO" id="GO:0005737">
    <property type="term" value="C:cytoplasm"/>
    <property type="evidence" value="ECO:0007669"/>
    <property type="project" value="TreeGrafter"/>
</dbReference>